<dbReference type="Pfam" id="PF00583">
    <property type="entry name" value="Acetyltransf_1"/>
    <property type="match status" value="1"/>
</dbReference>
<dbReference type="InterPro" id="IPR000182">
    <property type="entry name" value="GNAT_dom"/>
</dbReference>
<feature type="domain" description="N-acetyltransferase" evidence="1">
    <location>
        <begin position="75"/>
        <end position="226"/>
    </location>
</feature>
<name>A0A1E3QL94_9ASCO</name>
<dbReference type="RefSeq" id="XP_018983794.1">
    <property type="nucleotide sequence ID" value="XM_019129478.1"/>
</dbReference>
<dbReference type="InterPro" id="IPR016181">
    <property type="entry name" value="Acyl_CoA_acyltransferase"/>
</dbReference>
<protein>
    <recommendedName>
        <fullName evidence="1">N-acetyltransferase domain-containing protein</fullName>
    </recommendedName>
</protein>
<dbReference type="GeneID" id="30147331"/>
<keyword evidence="3" id="KW-1185">Reference proteome</keyword>
<reference evidence="3" key="1">
    <citation type="submission" date="2016-05" db="EMBL/GenBank/DDBJ databases">
        <title>Comparative genomics of biotechnologically important yeasts.</title>
        <authorList>
            <consortium name="DOE Joint Genome Institute"/>
            <person name="Riley R."/>
            <person name="Haridas S."/>
            <person name="Wolfe K.H."/>
            <person name="Lopes M.R."/>
            <person name="Hittinger C.T."/>
            <person name="Goker M."/>
            <person name="Salamov A."/>
            <person name="Wisecaver J."/>
            <person name="Long T.M."/>
            <person name="Aerts A.L."/>
            <person name="Barry K."/>
            <person name="Choi C."/>
            <person name="Clum A."/>
            <person name="Coughlan A.Y."/>
            <person name="Deshpande S."/>
            <person name="Douglass A.P."/>
            <person name="Hanson S.J."/>
            <person name="Klenk H.-P."/>
            <person name="Labutti K."/>
            <person name="Lapidus A."/>
            <person name="Lindquist E."/>
            <person name="Lipzen A."/>
            <person name="Meier-Kolthoff J.P."/>
            <person name="Ohm R.A."/>
            <person name="Otillar R.P."/>
            <person name="Pangilinan J."/>
            <person name="Peng Y."/>
            <person name="Rokas A."/>
            <person name="Rosa C.A."/>
            <person name="Scheuner C."/>
            <person name="Sibirny A.A."/>
            <person name="Slot J.C."/>
            <person name="Stielow J.B."/>
            <person name="Sun H."/>
            <person name="Kurtzman C.P."/>
            <person name="Blackwell M."/>
            <person name="Grigoriev I.V."/>
            <person name="Jeffries T.W."/>
        </authorList>
    </citation>
    <scope>NUCLEOTIDE SEQUENCE [LARGE SCALE GENOMIC DNA]</scope>
    <source>
        <strain evidence="3">NRRL Y-12698</strain>
    </source>
</reference>
<dbReference type="PROSITE" id="PS51186">
    <property type="entry name" value="GNAT"/>
    <property type="match status" value="1"/>
</dbReference>
<evidence type="ECO:0000313" key="3">
    <source>
        <dbReference type="Proteomes" id="UP000094336"/>
    </source>
</evidence>
<dbReference type="AlphaFoldDB" id="A0A1E3QL94"/>
<dbReference type="Proteomes" id="UP000094336">
    <property type="component" value="Unassembled WGS sequence"/>
</dbReference>
<dbReference type="InterPro" id="IPR052742">
    <property type="entry name" value="Mito_N-acetyltransferase"/>
</dbReference>
<dbReference type="PANTHER" id="PTHR43138:SF1">
    <property type="entry name" value="N-ACETYLTRANSFERASE ACA1"/>
    <property type="match status" value="1"/>
</dbReference>
<dbReference type="SUPFAM" id="SSF55729">
    <property type="entry name" value="Acyl-CoA N-acyltransferases (Nat)"/>
    <property type="match status" value="1"/>
</dbReference>
<dbReference type="STRING" id="984486.A0A1E3QL94"/>
<dbReference type="OrthoDB" id="10264707at2759"/>
<gene>
    <name evidence="2" type="ORF">BABINDRAFT_162683</name>
</gene>
<dbReference type="GO" id="GO:0005634">
    <property type="term" value="C:nucleus"/>
    <property type="evidence" value="ECO:0007669"/>
    <property type="project" value="TreeGrafter"/>
</dbReference>
<sequence length="229" mass="25910">MTATDDAFARLQSLPQTRLDFRANPCITQPKVITLPKTGGKATLFPVNNTTSTSVPESLFEYMHQEFNHAVEEGLTYPHHETMDSDQFRGYWFCSFVAILIKGEWESLKDADKNGTTNWETEFLGTYYVKPNYIGRCSHNCNGGFLVNRKIRGMGLGEALGKTYLDWAPRLGYTYSVFNLVFVTNVASWKIWDKLGFNRIGYIPGVGILKGVDHPVDAIMYGIELKVKE</sequence>
<dbReference type="PANTHER" id="PTHR43138">
    <property type="entry name" value="ACETYLTRANSFERASE, GNAT FAMILY"/>
    <property type="match status" value="1"/>
</dbReference>
<proteinExistence type="predicted"/>
<dbReference type="GO" id="GO:0016747">
    <property type="term" value="F:acyltransferase activity, transferring groups other than amino-acyl groups"/>
    <property type="evidence" value="ECO:0007669"/>
    <property type="project" value="InterPro"/>
</dbReference>
<accession>A0A1E3QL94</accession>
<evidence type="ECO:0000259" key="1">
    <source>
        <dbReference type="PROSITE" id="PS51186"/>
    </source>
</evidence>
<organism evidence="2 3">
    <name type="scientific">Babjeviella inositovora NRRL Y-12698</name>
    <dbReference type="NCBI Taxonomy" id="984486"/>
    <lineage>
        <taxon>Eukaryota</taxon>
        <taxon>Fungi</taxon>
        <taxon>Dikarya</taxon>
        <taxon>Ascomycota</taxon>
        <taxon>Saccharomycotina</taxon>
        <taxon>Pichiomycetes</taxon>
        <taxon>Serinales incertae sedis</taxon>
        <taxon>Babjeviella</taxon>
    </lineage>
</organism>
<dbReference type="Gene3D" id="3.40.630.30">
    <property type="match status" value="1"/>
</dbReference>
<evidence type="ECO:0000313" key="2">
    <source>
        <dbReference type="EMBL" id="ODQ78466.1"/>
    </source>
</evidence>
<dbReference type="EMBL" id="KV454435">
    <property type="protein sequence ID" value="ODQ78466.1"/>
    <property type="molecule type" value="Genomic_DNA"/>
</dbReference>